<dbReference type="Proteomes" id="UP000283383">
    <property type="component" value="Unassembled WGS sequence"/>
</dbReference>
<proteinExistence type="predicted"/>
<evidence type="ECO:0000313" key="1">
    <source>
        <dbReference type="EMBL" id="RKF80608.1"/>
    </source>
</evidence>
<gene>
    <name evidence="1" type="ORF">GcM3_044018b</name>
</gene>
<evidence type="ECO:0000313" key="2">
    <source>
        <dbReference type="Proteomes" id="UP000283383"/>
    </source>
</evidence>
<sequence>MSPGIESTVDLKLKKFVSLGQVDSLSGNDFIQENLICETNDQDFLSKGLDQKSWTITCTIACSIFLLTTSNALPDTGASGYLFTSRVMTKRALKYSKPRRVTDFPPSLIAGFYGKATQLIDIALIMNLKNDGSKLVNVQFLLINKKHDPVLRRKWF</sequence>
<reference evidence="1 2" key="1">
    <citation type="journal article" date="2018" name="BMC Genomics">
        <title>Comparative genome analyses reveal sequence features reflecting distinct modes of host-adaptation between dicot and monocot powdery mildew.</title>
        <authorList>
            <person name="Wu Y."/>
            <person name="Ma X."/>
            <person name="Pan Z."/>
            <person name="Kale S.D."/>
            <person name="Song Y."/>
            <person name="King H."/>
            <person name="Zhang Q."/>
            <person name="Presley C."/>
            <person name="Deng X."/>
            <person name="Wei C.I."/>
            <person name="Xiao S."/>
        </authorList>
    </citation>
    <scope>NUCLEOTIDE SEQUENCE [LARGE SCALE GENOMIC DNA]</scope>
    <source>
        <strain evidence="1">UMSG3</strain>
    </source>
</reference>
<organism evidence="1 2">
    <name type="scientific">Golovinomyces cichoracearum</name>
    <dbReference type="NCBI Taxonomy" id="62708"/>
    <lineage>
        <taxon>Eukaryota</taxon>
        <taxon>Fungi</taxon>
        <taxon>Dikarya</taxon>
        <taxon>Ascomycota</taxon>
        <taxon>Pezizomycotina</taxon>
        <taxon>Leotiomycetes</taxon>
        <taxon>Erysiphales</taxon>
        <taxon>Erysiphaceae</taxon>
        <taxon>Golovinomyces</taxon>
    </lineage>
</organism>
<keyword evidence="2" id="KW-1185">Reference proteome</keyword>
<accession>A0A420J1H7</accession>
<name>A0A420J1H7_9PEZI</name>
<dbReference type="STRING" id="62708.A0A420J1H7"/>
<dbReference type="AlphaFoldDB" id="A0A420J1H7"/>
<dbReference type="EMBL" id="MCBQ01004402">
    <property type="protein sequence ID" value="RKF80608.1"/>
    <property type="molecule type" value="Genomic_DNA"/>
</dbReference>
<protein>
    <submittedName>
        <fullName evidence="1">Uncharacterized protein</fullName>
    </submittedName>
</protein>
<comment type="caution">
    <text evidence="1">The sequence shown here is derived from an EMBL/GenBank/DDBJ whole genome shotgun (WGS) entry which is preliminary data.</text>
</comment>